<dbReference type="GeneID" id="64693802"/>
<reference evidence="1" key="1">
    <citation type="journal article" date="2020" name="New Phytol.">
        <title>Comparative genomics reveals dynamic genome evolution in host specialist ectomycorrhizal fungi.</title>
        <authorList>
            <person name="Lofgren L.A."/>
            <person name="Nguyen N.H."/>
            <person name="Vilgalys R."/>
            <person name="Ruytinx J."/>
            <person name="Liao H.L."/>
            <person name="Branco S."/>
            <person name="Kuo A."/>
            <person name="LaButti K."/>
            <person name="Lipzen A."/>
            <person name="Andreopoulos W."/>
            <person name="Pangilinan J."/>
            <person name="Riley R."/>
            <person name="Hundley H."/>
            <person name="Na H."/>
            <person name="Barry K."/>
            <person name="Grigoriev I.V."/>
            <person name="Stajich J.E."/>
            <person name="Kennedy P.G."/>
        </authorList>
    </citation>
    <scope>NUCLEOTIDE SEQUENCE</scope>
    <source>
        <strain evidence="1">FC423</strain>
    </source>
</reference>
<protein>
    <submittedName>
        <fullName evidence="1">Uncharacterized protein</fullName>
    </submittedName>
</protein>
<gene>
    <name evidence="1" type="ORF">F5147DRAFT_580430</name>
</gene>
<organism evidence="1 2">
    <name type="scientific">Suillus discolor</name>
    <dbReference type="NCBI Taxonomy" id="1912936"/>
    <lineage>
        <taxon>Eukaryota</taxon>
        <taxon>Fungi</taxon>
        <taxon>Dikarya</taxon>
        <taxon>Basidiomycota</taxon>
        <taxon>Agaricomycotina</taxon>
        <taxon>Agaricomycetes</taxon>
        <taxon>Agaricomycetidae</taxon>
        <taxon>Boletales</taxon>
        <taxon>Suillineae</taxon>
        <taxon>Suillaceae</taxon>
        <taxon>Suillus</taxon>
    </lineage>
</organism>
<keyword evidence="2" id="KW-1185">Reference proteome</keyword>
<dbReference type="OrthoDB" id="5598396at2759"/>
<dbReference type="EMBL" id="JABBWM010000044">
    <property type="protein sequence ID" value="KAG2103372.1"/>
    <property type="molecule type" value="Genomic_DNA"/>
</dbReference>
<dbReference type="AlphaFoldDB" id="A0A9P7F1K2"/>
<evidence type="ECO:0000313" key="2">
    <source>
        <dbReference type="Proteomes" id="UP000823399"/>
    </source>
</evidence>
<sequence length="107" mass="11991">LESHFPRVRDACTTRSRTLPGQGCNTYISQPAIRKLPLSLDGLTLVVDAFATSDIYDDISFVAMLVTGFKTLQRLGELVWPDTLKIQSYRKVVVYFTFTLSIAFGRA</sequence>
<dbReference type="Proteomes" id="UP000823399">
    <property type="component" value="Unassembled WGS sequence"/>
</dbReference>
<comment type="caution">
    <text evidence="1">The sequence shown here is derived from an EMBL/GenBank/DDBJ whole genome shotgun (WGS) entry which is preliminary data.</text>
</comment>
<feature type="non-terminal residue" evidence="1">
    <location>
        <position position="1"/>
    </location>
</feature>
<proteinExistence type="predicted"/>
<name>A0A9P7F1K2_9AGAM</name>
<evidence type="ECO:0000313" key="1">
    <source>
        <dbReference type="EMBL" id="KAG2103372.1"/>
    </source>
</evidence>
<dbReference type="RefSeq" id="XP_041290466.1">
    <property type="nucleotide sequence ID" value="XM_041431543.1"/>
</dbReference>
<accession>A0A9P7F1K2</accession>